<name>A0A0J1A1H1_ACIBA</name>
<proteinExistence type="predicted"/>
<reference evidence="1 2" key="1">
    <citation type="submission" date="2014-07" db="EMBL/GenBank/DDBJ databases">
        <authorList>
            <person name="Harkins D.M."/>
            <person name="Lesho E."/>
            <person name="Waterman P.E."/>
            <person name="Chan A."/>
            <person name="Fouts D.E."/>
        </authorList>
    </citation>
    <scope>NUCLEOTIDE SEQUENCE [LARGE SCALE GENOMIC DNA]</scope>
    <source>
        <strain evidence="1 2">MRSN 3527</strain>
    </source>
</reference>
<dbReference type="SUPFAM" id="SSF52833">
    <property type="entry name" value="Thioredoxin-like"/>
    <property type="match status" value="1"/>
</dbReference>
<dbReference type="InterPro" id="IPR036249">
    <property type="entry name" value="Thioredoxin-like_sf"/>
</dbReference>
<dbReference type="Proteomes" id="UP000036122">
    <property type="component" value="Unassembled WGS sequence"/>
</dbReference>
<sequence length="46" mass="4960">MAKAGEQPRVFFAGLPMGHEFTSLILALLQVSGYAPKVSDEVLKPD</sequence>
<dbReference type="Gene3D" id="3.40.30.80">
    <property type="match status" value="1"/>
</dbReference>
<evidence type="ECO:0000313" key="2">
    <source>
        <dbReference type="Proteomes" id="UP000036122"/>
    </source>
</evidence>
<dbReference type="EMBL" id="JPHZ01000016">
    <property type="protein sequence ID" value="KLT88376.1"/>
    <property type="molecule type" value="Genomic_DNA"/>
</dbReference>
<accession>A0A0J1A1H1</accession>
<organism evidence="1 2">
    <name type="scientific">Acinetobacter baumannii MRSN 3527</name>
    <dbReference type="NCBI Taxonomy" id="1409923"/>
    <lineage>
        <taxon>Bacteria</taxon>
        <taxon>Pseudomonadati</taxon>
        <taxon>Pseudomonadota</taxon>
        <taxon>Gammaproteobacteria</taxon>
        <taxon>Moraxellales</taxon>
        <taxon>Moraxellaceae</taxon>
        <taxon>Acinetobacter</taxon>
        <taxon>Acinetobacter calcoaceticus/baumannii complex</taxon>
    </lineage>
</organism>
<evidence type="ECO:0000313" key="1">
    <source>
        <dbReference type="EMBL" id="KLT88376.1"/>
    </source>
</evidence>
<dbReference type="PATRIC" id="fig|1409923.3.peg.3910"/>
<protein>
    <submittedName>
        <fullName evidence="1">Uncharacterized protein</fullName>
    </submittedName>
</protein>
<dbReference type="AlphaFoldDB" id="A0A0J1A1H1"/>
<gene>
    <name evidence="1" type="ORF">T630_1243</name>
</gene>
<comment type="caution">
    <text evidence="1">The sequence shown here is derived from an EMBL/GenBank/DDBJ whole genome shotgun (WGS) entry which is preliminary data.</text>
</comment>